<dbReference type="Pfam" id="PF01778">
    <property type="entry name" value="Ribosomal_L28e"/>
    <property type="match status" value="1"/>
</dbReference>
<dbReference type="GO" id="GO:0003735">
    <property type="term" value="F:structural constituent of ribosome"/>
    <property type="evidence" value="ECO:0007669"/>
    <property type="project" value="InterPro"/>
</dbReference>
<reference evidence="6 7" key="1">
    <citation type="submission" date="2015-05" db="EMBL/GenBank/DDBJ databases">
        <title>Distinctive expansion of gene families associated with plant cell wall degradation and secondary metabolism in the genomes of grapevine trunk pathogens.</title>
        <authorList>
            <person name="Lawrence D.P."/>
            <person name="Travadon R."/>
            <person name="Rolshausen P.E."/>
            <person name="Baumgartner K."/>
        </authorList>
    </citation>
    <scope>NUCLEOTIDE SEQUENCE [LARGE SCALE GENOMIC DNA]</scope>
    <source>
        <strain evidence="6">UCRPC4</strain>
    </source>
</reference>
<evidence type="ECO:0000256" key="3">
    <source>
        <dbReference type="ARBA" id="ARBA00023274"/>
    </source>
</evidence>
<comment type="similarity">
    <text evidence="1">Belongs to the eukaryotic ribosomal protein eL28 family.</text>
</comment>
<feature type="region of interest" description="Disordered" evidence="4">
    <location>
        <begin position="125"/>
        <end position="150"/>
    </location>
</feature>
<evidence type="ECO:0000256" key="1">
    <source>
        <dbReference type="ARBA" id="ARBA00007926"/>
    </source>
</evidence>
<evidence type="ECO:0000313" key="7">
    <source>
        <dbReference type="Proteomes" id="UP000053317"/>
    </source>
</evidence>
<protein>
    <submittedName>
        <fullName evidence="6">Putative 60s ribosomal protein l28</fullName>
    </submittedName>
</protein>
<feature type="compositionally biased region" description="Basic and acidic residues" evidence="4">
    <location>
        <begin position="128"/>
        <end position="137"/>
    </location>
</feature>
<evidence type="ECO:0000256" key="2">
    <source>
        <dbReference type="ARBA" id="ARBA00022980"/>
    </source>
</evidence>
<accession>A0A0G2GWM0</accession>
<keyword evidence="3" id="KW-0687">Ribonucleoprotein</keyword>
<dbReference type="PANTHER" id="PTHR10544">
    <property type="entry name" value="60S RIBOSOMAL PROTEIN L28"/>
    <property type="match status" value="1"/>
</dbReference>
<sequence length="150" mass="16306">MSNISADLIWALNRSHNSFLVKRKEAGGVQFSRDPLNLTNKHSRKQAGFANEKAVGVQDSGNGGIVLVTKKTKTGLNKPASNTNTVTFGKNTPTRKIYKGVATHVGKNGYRSDLLSDAVQRTSAIRWSQKEKKEKAASKPRGAKAQKIEA</sequence>
<dbReference type="OrthoDB" id="338850at2759"/>
<dbReference type="AlphaFoldDB" id="A0A0G2GWM0"/>
<gene>
    <name evidence="6" type="ORF">UCRPC4_g03885</name>
</gene>
<proteinExistence type="inferred from homology"/>
<evidence type="ECO:0000313" key="6">
    <source>
        <dbReference type="EMBL" id="KKY21090.1"/>
    </source>
</evidence>
<keyword evidence="2 6" id="KW-0689">Ribosomal protein</keyword>
<dbReference type="GO" id="GO:1990904">
    <property type="term" value="C:ribonucleoprotein complex"/>
    <property type="evidence" value="ECO:0007669"/>
    <property type="project" value="UniProtKB-KW"/>
</dbReference>
<dbReference type="InterPro" id="IPR002672">
    <property type="entry name" value="Ribosomal_eL28"/>
</dbReference>
<dbReference type="Gene3D" id="3.30.390.110">
    <property type="match status" value="1"/>
</dbReference>
<evidence type="ECO:0000256" key="4">
    <source>
        <dbReference type="SAM" id="MobiDB-lite"/>
    </source>
</evidence>
<reference evidence="6 7" key="2">
    <citation type="submission" date="2015-05" db="EMBL/GenBank/DDBJ databases">
        <authorList>
            <person name="Morales-Cruz A."/>
            <person name="Amrine K.C."/>
            <person name="Cantu D."/>
        </authorList>
    </citation>
    <scope>NUCLEOTIDE SEQUENCE [LARGE SCALE GENOMIC DNA]</scope>
    <source>
        <strain evidence="6">UCRPC4</strain>
    </source>
</reference>
<organism evidence="6 7">
    <name type="scientific">Phaeomoniella chlamydospora</name>
    <name type="common">Phaeoacremonium chlamydosporum</name>
    <dbReference type="NCBI Taxonomy" id="158046"/>
    <lineage>
        <taxon>Eukaryota</taxon>
        <taxon>Fungi</taxon>
        <taxon>Dikarya</taxon>
        <taxon>Ascomycota</taxon>
        <taxon>Pezizomycotina</taxon>
        <taxon>Eurotiomycetes</taxon>
        <taxon>Chaetothyriomycetidae</taxon>
        <taxon>Phaeomoniellales</taxon>
        <taxon>Phaeomoniellaceae</taxon>
        <taxon>Phaeomoniella</taxon>
    </lineage>
</organism>
<dbReference type="InterPro" id="IPR029004">
    <property type="entry name" value="Ribosomal_eL28/Mak16"/>
</dbReference>
<feature type="domain" description="Ribosomal eL28/Mak16" evidence="5">
    <location>
        <begin position="8"/>
        <end position="126"/>
    </location>
</feature>
<dbReference type="Proteomes" id="UP000053317">
    <property type="component" value="Unassembled WGS sequence"/>
</dbReference>
<dbReference type="EMBL" id="LCWF01000088">
    <property type="protein sequence ID" value="KKY21090.1"/>
    <property type="molecule type" value="Genomic_DNA"/>
</dbReference>
<comment type="caution">
    <text evidence="6">The sequence shown here is derived from an EMBL/GenBank/DDBJ whole genome shotgun (WGS) entry which is preliminary data.</text>
</comment>
<keyword evidence="7" id="KW-1185">Reference proteome</keyword>
<evidence type="ECO:0000259" key="5">
    <source>
        <dbReference type="Pfam" id="PF01778"/>
    </source>
</evidence>
<dbReference type="GO" id="GO:0005840">
    <property type="term" value="C:ribosome"/>
    <property type="evidence" value="ECO:0007669"/>
    <property type="project" value="UniProtKB-KW"/>
</dbReference>
<dbReference type="FunFam" id="3.30.390.110:FF:000002">
    <property type="entry name" value="60S ribosomal protein L28"/>
    <property type="match status" value="1"/>
</dbReference>
<name>A0A0G2GWM0_PHACM</name>
<dbReference type="GO" id="GO:0006412">
    <property type="term" value="P:translation"/>
    <property type="evidence" value="ECO:0007669"/>
    <property type="project" value="InterPro"/>
</dbReference>